<reference evidence="2 3" key="1">
    <citation type="journal article" date="2024" name="Commun. Biol.">
        <title>Comparative genomic analysis of thermophilic fungi reveals convergent evolutionary adaptations and gene losses.</title>
        <authorList>
            <person name="Steindorff A.S."/>
            <person name="Aguilar-Pontes M.V."/>
            <person name="Robinson A.J."/>
            <person name="Andreopoulos B."/>
            <person name="LaButti K."/>
            <person name="Kuo A."/>
            <person name="Mondo S."/>
            <person name="Riley R."/>
            <person name="Otillar R."/>
            <person name="Haridas S."/>
            <person name="Lipzen A."/>
            <person name="Grimwood J."/>
            <person name="Schmutz J."/>
            <person name="Clum A."/>
            <person name="Reid I.D."/>
            <person name="Moisan M.C."/>
            <person name="Butler G."/>
            <person name="Nguyen T.T.M."/>
            <person name="Dewar K."/>
            <person name="Conant G."/>
            <person name="Drula E."/>
            <person name="Henrissat B."/>
            <person name="Hansel C."/>
            <person name="Singer S."/>
            <person name="Hutchinson M.I."/>
            <person name="de Vries R.P."/>
            <person name="Natvig D.O."/>
            <person name="Powell A.J."/>
            <person name="Tsang A."/>
            <person name="Grigoriev I.V."/>
        </authorList>
    </citation>
    <scope>NUCLEOTIDE SEQUENCE [LARGE SCALE GENOMIC DNA]</scope>
    <source>
        <strain evidence="2 3">CBS 620.91</strain>
    </source>
</reference>
<evidence type="ECO:0008006" key="4">
    <source>
        <dbReference type="Google" id="ProtNLM"/>
    </source>
</evidence>
<name>A0ABR3V341_HUMIN</name>
<feature type="compositionally biased region" description="Low complexity" evidence="1">
    <location>
        <begin position="244"/>
        <end position="258"/>
    </location>
</feature>
<dbReference type="EMBL" id="JAZGSY010000459">
    <property type="protein sequence ID" value="KAL1836139.1"/>
    <property type="molecule type" value="Genomic_DNA"/>
</dbReference>
<evidence type="ECO:0000256" key="1">
    <source>
        <dbReference type="SAM" id="MobiDB-lite"/>
    </source>
</evidence>
<protein>
    <recommendedName>
        <fullName evidence="4">DNA recombination and repair protein Rad51-like C-terminal domain-containing protein</fullName>
    </recommendedName>
</protein>
<organism evidence="2 3">
    <name type="scientific">Humicola insolens</name>
    <name type="common">Soft-rot fungus</name>
    <dbReference type="NCBI Taxonomy" id="85995"/>
    <lineage>
        <taxon>Eukaryota</taxon>
        <taxon>Fungi</taxon>
        <taxon>Dikarya</taxon>
        <taxon>Ascomycota</taxon>
        <taxon>Pezizomycotina</taxon>
        <taxon>Sordariomycetes</taxon>
        <taxon>Sordariomycetidae</taxon>
        <taxon>Sordariales</taxon>
        <taxon>Chaetomiaceae</taxon>
        <taxon>Mycothermus</taxon>
    </lineage>
</organism>
<evidence type="ECO:0000313" key="2">
    <source>
        <dbReference type="EMBL" id="KAL1836139.1"/>
    </source>
</evidence>
<feature type="region of interest" description="Disordered" evidence="1">
    <location>
        <begin position="244"/>
        <end position="271"/>
    </location>
</feature>
<dbReference type="Proteomes" id="UP001583172">
    <property type="component" value="Unassembled WGS sequence"/>
</dbReference>
<keyword evidence="3" id="KW-1185">Reference proteome</keyword>
<gene>
    <name evidence="2" type="ORF">VTJ49DRAFT_5537</name>
</gene>
<accession>A0ABR3V341</accession>
<proteinExistence type="predicted"/>
<sequence>MRTSTAAGVGARLLGEVEETSLDEVLASLRAHFATTITTQDDANQHNVTDDSTTAAVDTFPFAPLNRLANLHFRATRSPTLAITGRCHRDLLYPLIATLIAPPHEKAVAIIDCEGCFDPLRLLATRPYEDVTTPVTTNTSTTVASYHHTAGAGMEGVEPPPTAIPHIPGPSLPAIRPRPNTTLRPSDLEHVHILRPPTPSTTTTTTTTTDLSKLLVSLQSYMLYTPHRSRAREWWGTIVISSSSSSSTSSSSGHSSSSIVQGYGHGHGHAQRYGQGQVAVMVGERRGWLRVERMERTAEESLEEGKGVIAEGMGTGWVASSPWGSSVILSSSSE</sequence>
<comment type="caution">
    <text evidence="2">The sequence shown here is derived from an EMBL/GenBank/DDBJ whole genome shotgun (WGS) entry which is preliminary data.</text>
</comment>
<evidence type="ECO:0000313" key="3">
    <source>
        <dbReference type="Proteomes" id="UP001583172"/>
    </source>
</evidence>